<dbReference type="PANTHER" id="PTHR10340:SF57">
    <property type="entry name" value="METALLOPHOS DOMAIN-CONTAINING PROTEIN"/>
    <property type="match status" value="1"/>
</dbReference>
<evidence type="ECO:0000256" key="1">
    <source>
        <dbReference type="ARBA" id="ARBA00022801"/>
    </source>
</evidence>
<reference evidence="3" key="1">
    <citation type="submission" date="2023-10" db="EMBL/GenBank/DDBJ databases">
        <authorList>
            <person name="Chen Y."/>
            <person name="Shah S."/>
            <person name="Dougan E. K."/>
            <person name="Thang M."/>
            <person name="Chan C."/>
        </authorList>
    </citation>
    <scope>NUCLEOTIDE SEQUENCE [LARGE SCALE GENOMIC DNA]</scope>
</reference>
<dbReference type="Proteomes" id="UP001189429">
    <property type="component" value="Unassembled WGS sequence"/>
</dbReference>
<keyword evidence="1" id="KW-0378">Hydrolase</keyword>
<sequence>MDKNFWRSARLPCRAEPGNLRGEPKVYARGAVSSSDLAIVQDPTLGPAVAAQLFGHVHKEEFRLLPNAPRGAGPVLLTSALSPIYQTNPQFRAFEYDPATGRPVSYNETYAELREGTQEPLWSFGYDLVDAYPVLRQGVRESGFLLMDHFAQLAERLGAGLEEWDTYAGWYATQRANDLQGCGVATRPQGGAAGLNETQKLACRKKYICALTVRTQAQFNDCEGASAWEQEGQRLSSRLLPHSPHLYYPTLHHQWLAEQRDEKESVRELRGALADGRISDVESCTGRLQRSQPS</sequence>
<accession>A0ABN9SQ30</accession>
<keyword evidence="4" id="KW-1185">Reference proteome</keyword>
<keyword evidence="2" id="KW-0325">Glycoprotein</keyword>
<name>A0ABN9SQ30_9DINO</name>
<dbReference type="EMBL" id="CAUYUJ010012459">
    <property type="protein sequence ID" value="CAK0834000.1"/>
    <property type="molecule type" value="Genomic_DNA"/>
</dbReference>
<organism evidence="3 4">
    <name type="scientific">Prorocentrum cordatum</name>
    <dbReference type="NCBI Taxonomy" id="2364126"/>
    <lineage>
        <taxon>Eukaryota</taxon>
        <taxon>Sar</taxon>
        <taxon>Alveolata</taxon>
        <taxon>Dinophyceae</taxon>
        <taxon>Prorocentrales</taxon>
        <taxon>Prorocentraceae</taxon>
        <taxon>Prorocentrum</taxon>
    </lineage>
</organism>
<evidence type="ECO:0000256" key="2">
    <source>
        <dbReference type="ARBA" id="ARBA00023180"/>
    </source>
</evidence>
<gene>
    <name evidence="3" type="ORF">PCOR1329_LOCUS31542</name>
</gene>
<dbReference type="PANTHER" id="PTHR10340">
    <property type="entry name" value="SPHINGOMYELIN PHOSPHODIESTERASE"/>
    <property type="match status" value="1"/>
</dbReference>
<evidence type="ECO:0000313" key="3">
    <source>
        <dbReference type="EMBL" id="CAK0834000.1"/>
    </source>
</evidence>
<evidence type="ECO:0000313" key="4">
    <source>
        <dbReference type="Proteomes" id="UP001189429"/>
    </source>
</evidence>
<proteinExistence type="predicted"/>
<comment type="caution">
    <text evidence="3">The sequence shown here is derived from an EMBL/GenBank/DDBJ whole genome shotgun (WGS) entry which is preliminary data.</text>
</comment>
<protein>
    <submittedName>
        <fullName evidence="3">Uncharacterized protein</fullName>
    </submittedName>
</protein>